<proteinExistence type="predicted"/>
<accession>A0ABT9I0Q2</accession>
<keyword evidence="1" id="KW-0732">Signal</keyword>
<protein>
    <submittedName>
        <fullName evidence="2">DUF3718 domain-containing protein</fullName>
    </submittedName>
</protein>
<dbReference type="Pfam" id="PF12514">
    <property type="entry name" value="DUF3718"/>
    <property type="match status" value="1"/>
</dbReference>
<feature type="signal peptide" evidence="1">
    <location>
        <begin position="1"/>
        <end position="22"/>
    </location>
</feature>
<name>A0ABT9I0Q2_9GAMM</name>
<organism evidence="2 3">
    <name type="scientific">Rheinheimera baltica</name>
    <dbReference type="NCBI Taxonomy" id="67576"/>
    <lineage>
        <taxon>Bacteria</taxon>
        <taxon>Pseudomonadati</taxon>
        <taxon>Pseudomonadota</taxon>
        <taxon>Gammaproteobacteria</taxon>
        <taxon>Chromatiales</taxon>
        <taxon>Chromatiaceae</taxon>
        <taxon>Rheinheimera</taxon>
    </lineage>
</organism>
<gene>
    <name evidence="2" type="ORF">ORJ04_11750</name>
</gene>
<comment type="caution">
    <text evidence="2">The sequence shown here is derived from an EMBL/GenBank/DDBJ whole genome shotgun (WGS) entry which is preliminary data.</text>
</comment>
<dbReference type="EMBL" id="JAPJDZ010000027">
    <property type="protein sequence ID" value="MDP5136620.1"/>
    <property type="molecule type" value="Genomic_DNA"/>
</dbReference>
<reference evidence="2 3" key="1">
    <citation type="submission" date="2022-11" db="EMBL/GenBank/DDBJ databases">
        <title>Viruses from the air-sea interface of a natural surface slick.</title>
        <authorList>
            <person name="Rahlff J."/>
            <person name="Holmfeldt K."/>
        </authorList>
    </citation>
    <scope>NUCLEOTIDE SEQUENCE [LARGE SCALE GENOMIC DNA]</scope>
    <source>
        <strain evidence="2 3">SMS4</strain>
    </source>
</reference>
<dbReference type="RefSeq" id="WP_305976052.1">
    <property type="nucleotide sequence ID" value="NZ_JAPJDZ010000027.1"/>
</dbReference>
<feature type="chain" id="PRO_5047217946" evidence="1">
    <location>
        <begin position="23"/>
        <end position="121"/>
    </location>
</feature>
<sequence length="121" mass="13502">MLKTVLCISALFLVSSLSTVQANEQLAGTMCGYVKDDNRNQLRKLLSDNKLNLRNIFDSISCNNENMLQFAIRSDAYESGTFIVKQMPSKTLAAFDYPQWADANGFASSPLVNEIRTRIGE</sequence>
<evidence type="ECO:0000313" key="3">
    <source>
        <dbReference type="Proteomes" id="UP001231109"/>
    </source>
</evidence>
<keyword evidence="3" id="KW-1185">Reference proteome</keyword>
<dbReference type="InterPro" id="IPR022193">
    <property type="entry name" value="DUF3718"/>
</dbReference>
<dbReference type="Proteomes" id="UP001231109">
    <property type="component" value="Unassembled WGS sequence"/>
</dbReference>
<evidence type="ECO:0000256" key="1">
    <source>
        <dbReference type="SAM" id="SignalP"/>
    </source>
</evidence>
<evidence type="ECO:0000313" key="2">
    <source>
        <dbReference type="EMBL" id="MDP5136620.1"/>
    </source>
</evidence>